<reference evidence="1 2" key="1">
    <citation type="submission" date="2012-02" db="EMBL/GenBank/DDBJ databases">
        <title>Improved High-Quality Draft sequence of Microvirga sp. WSM3557.</title>
        <authorList>
            <consortium name="US DOE Joint Genome Institute"/>
            <person name="Lucas S."/>
            <person name="Han J."/>
            <person name="Lapidus A."/>
            <person name="Cheng J.-F."/>
            <person name="Goodwin L."/>
            <person name="Pitluck S."/>
            <person name="Peters L."/>
            <person name="Zhang X."/>
            <person name="Detter J.C."/>
            <person name="Han C."/>
            <person name="Tapia R."/>
            <person name="Land M."/>
            <person name="Hauser L."/>
            <person name="Kyrpides N."/>
            <person name="Ivanova N."/>
            <person name="Pagani I."/>
            <person name="Brau L."/>
            <person name="Yates R."/>
            <person name="O'Hara G."/>
            <person name="Rui T."/>
            <person name="Howieson J."/>
            <person name="Reeve W."/>
            <person name="Woyke T."/>
        </authorList>
    </citation>
    <scope>NUCLEOTIDE SEQUENCE [LARGE SCALE GENOMIC DNA]</scope>
    <source>
        <strain evidence="1 2">WSM3557</strain>
    </source>
</reference>
<organism evidence="1 2">
    <name type="scientific">Microvirga lotononidis</name>
    <dbReference type="NCBI Taxonomy" id="864069"/>
    <lineage>
        <taxon>Bacteria</taxon>
        <taxon>Pseudomonadati</taxon>
        <taxon>Pseudomonadota</taxon>
        <taxon>Alphaproteobacteria</taxon>
        <taxon>Hyphomicrobiales</taxon>
        <taxon>Methylobacteriaceae</taxon>
        <taxon>Microvirga</taxon>
    </lineage>
</organism>
<dbReference type="AlphaFoldDB" id="I4Z086"/>
<protein>
    <recommendedName>
        <fullName evidence="3">SH3 domain-containing protein</fullName>
    </recommendedName>
</protein>
<name>I4Z086_9HYPH</name>
<dbReference type="eggNOG" id="ENOG5033NAB">
    <property type="taxonomic scope" value="Bacteria"/>
</dbReference>
<dbReference type="STRING" id="864069.MicloDRAFT_00021090"/>
<accession>I4Z086</accession>
<dbReference type="EMBL" id="JH660641">
    <property type="protein sequence ID" value="EIM29628.1"/>
    <property type="molecule type" value="Genomic_DNA"/>
</dbReference>
<evidence type="ECO:0000313" key="2">
    <source>
        <dbReference type="Proteomes" id="UP000003947"/>
    </source>
</evidence>
<sequence length="238" mass="25934" precursor="true">MKLNCVAFAGAIAISFAFWVFTVDAQASERREELWLEASRVPAVAAEAPGHGNGMHLCSIHAYLRKSATGGAKLRAGPGTHTRIVARIPVANPEDDMQPEFQIIGSKNGWLLIHNPHWADYGSGEKLLFKGSAWIAPGLIDFEMEGYTLFSAPRIKASVLLRLKSPGKDWDSRKVTVEQVRGCSGSFLDMTIRLPHGKRARGWFAAICGNQATTCTFGDDPAKVEERRGKLVGSADLN</sequence>
<proteinExistence type="predicted"/>
<dbReference type="RefSeq" id="WP_009491094.1">
    <property type="nucleotide sequence ID" value="NZ_CP141048.1"/>
</dbReference>
<evidence type="ECO:0008006" key="3">
    <source>
        <dbReference type="Google" id="ProtNLM"/>
    </source>
</evidence>
<dbReference type="OrthoDB" id="7596208at2"/>
<keyword evidence="2" id="KW-1185">Reference proteome</keyword>
<evidence type="ECO:0000313" key="1">
    <source>
        <dbReference type="EMBL" id="EIM29628.1"/>
    </source>
</evidence>
<dbReference type="Proteomes" id="UP000003947">
    <property type="component" value="Unassembled WGS sequence"/>
</dbReference>
<dbReference type="PATRIC" id="fig|864069.3.peg.2303"/>
<gene>
    <name evidence="1" type="ORF">MicloDRAFT_00021090</name>
</gene>
<dbReference type="HOGENOM" id="CLU_1213813_0_0_5"/>